<dbReference type="AlphaFoldDB" id="A0A6M3KV41"/>
<proteinExistence type="predicted"/>
<evidence type="ECO:0000313" key="1">
    <source>
        <dbReference type="EMBL" id="QJA85304.1"/>
    </source>
</evidence>
<sequence length="159" mass="19513">MKEQDMVQVDRITLEKIQFGIQQMMSKSLMDEMRYESREDIETRTFIKQLTFYLWGNKVNVEKYDTEKVYPATMWEELKRDFWPIWLRRMFPVRYSRDVTHHKEIHWHVCPHLNCKDDRKHLNFMMLNDTKLTVEDWKVHKGKIEGAIKDYLGQLSRVI</sequence>
<reference evidence="1" key="1">
    <citation type="submission" date="2020-03" db="EMBL/GenBank/DDBJ databases">
        <title>The deep terrestrial virosphere.</title>
        <authorList>
            <person name="Holmfeldt K."/>
            <person name="Nilsson E."/>
            <person name="Simone D."/>
            <person name="Lopez-Fernandez M."/>
            <person name="Wu X."/>
            <person name="de Brujin I."/>
            <person name="Lundin D."/>
            <person name="Andersson A."/>
            <person name="Bertilsson S."/>
            <person name="Dopson M."/>
        </authorList>
    </citation>
    <scope>NUCLEOTIDE SEQUENCE</scope>
    <source>
        <strain evidence="1">MM415B02232</strain>
    </source>
</reference>
<organism evidence="1">
    <name type="scientific">viral metagenome</name>
    <dbReference type="NCBI Taxonomy" id="1070528"/>
    <lineage>
        <taxon>unclassified sequences</taxon>
        <taxon>metagenomes</taxon>
        <taxon>organismal metagenomes</taxon>
    </lineage>
</organism>
<gene>
    <name evidence="1" type="ORF">MM415B02232_0003</name>
</gene>
<dbReference type="EMBL" id="MT142567">
    <property type="protein sequence ID" value="QJA85304.1"/>
    <property type="molecule type" value="Genomic_DNA"/>
</dbReference>
<accession>A0A6M3KV41</accession>
<name>A0A6M3KV41_9ZZZZ</name>
<protein>
    <submittedName>
        <fullName evidence="1">Uncharacterized protein</fullName>
    </submittedName>
</protein>